<proteinExistence type="predicted"/>
<gene>
    <name evidence="1" type="ORF">PXEA_LOCUS35252</name>
</gene>
<dbReference type="Proteomes" id="UP000784294">
    <property type="component" value="Unassembled WGS sequence"/>
</dbReference>
<keyword evidence="2" id="KW-1185">Reference proteome</keyword>
<evidence type="ECO:0000313" key="2">
    <source>
        <dbReference type="Proteomes" id="UP000784294"/>
    </source>
</evidence>
<name>A0A448XPR4_9PLAT</name>
<organism evidence="1 2">
    <name type="scientific">Protopolystoma xenopodis</name>
    <dbReference type="NCBI Taxonomy" id="117903"/>
    <lineage>
        <taxon>Eukaryota</taxon>
        <taxon>Metazoa</taxon>
        <taxon>Spiralia</taxon>
        <taxon>Lophotrochozoa</taxon>
        <taxon>Platyhelminthes</taxon>
        <taxon>Monogenea</taxon>
        <taxon>Polyopisthocotylea</taxon>
        <taxon>Polystomatidea</taxon>
        <taxon>Polystomatidae</taxon>
        <taxon>Protopolystoma</taxon>
    </lineage>
</organism>
<comment type="caution">
    <text evidence="1">The sequence shown here is derived from an EMBL/GenBank/DDBJ whole genome shotgun (WGS) entry which is preliminary data.</text>
</comment>
<dbReference type="AlphaFoldDB" id="A0A448XPR4"/>
<reference evidence="1" key="1">
    <citation type="submission" date="2018-11" db="EMBL/GenBank/DDBJ databases">
        <authorList>
            <consortium name="Pathogen Informatics"/>
        </authorList>
    </citation>
    <scope>NUCLEOTIDE SEQUENCE</scope>
</reference>
<sequence length="76" mass="7930">MTGSTIKLSSGHPVSDCCRDARFSRPATGLALTSTEAVSVQAGLPFHLRHSVSKLAWVCVSSEVEMPPPSSSSSAK</sequence>
<accession>A0A448XPR4</accession>
<protein>
    <submittedName>
        <fullName evidence="1">Uncharacterized protein</fullName>
    </submittedName>
</protein>
<dbReference type="EMBL" id="CAAALY010271168">
    <property type="protein sequence ID" value="VEL41812.1"/>
    <property type="molecule type" value="Genomic_DNA"/>
</dbReference>
<evidence type="ECO:0000313" key="1">
    <source>
        <dbReference type="EMBL" id="VEL41812.1"/>
    </source>
</evidence>